<name>A0A5K3FP79_MESCO</name>
<reference evidence="2" key="1">
    <citation type="submission" date="2019-11" db="UniProtKB">
        <authorList>
            <consortium name="WormBaseParasite"/>
        </authorList>
    </citation>
    <scope>IDENTIFICATION</scope>
</reference>
<dbReference type="AlphaFoldDB" id="A0A5K3FP79"/>
<organism evidence="2">
    <name type="scientific">Mesocestoides corti</name>
    <name type="common">Flatworm</name>
    <dbReference type="NCBI Taxonomy" id="53468"/>
    <lineage>
        <taxon>Eukaryota</taxon>
        <taxon>Metazoa</taxon>
        <taxon>Spiralia</taxon>
        <taxon>Lophotrochozoa</taxon>
        <taxon>Platyhelminthes</taxon>
        <taxon>Cestoda</taxon>
        <taxon>Eucestoda</taxon>
        <taxon>Cyclophyllidea</taxon>
        <taxon>Mesocestoididae</taxon>
        <taxon>Mesocestoides</taxon>
    </lineage>
</organism>
<protein>
    <submittedName>
        <fullName evidence="2">CYSTM domain-containing protein</fullName>
    </submittedName>
</protein>
<evidence type="ECO:0000256" key="1">
    <source>
        <dbReference type="SAM" id="MobiDB-lite"/>
    </source>
</evidence>
<dbReference type="WBParaSite" id="MCU_009390-RA">
    <property type="protein sequence ID" value="MCU_009390-RA"/>
    <property type="gene ID" value="MCU_009390"/>
</dbReference>
<accession>A0A5K3FP79</accession>
<evidence type="ECO:0000313" key="2">
    <source>
        <dbReference type="WBParaSite" id="MCU_009390-RA"/>
    </source>
</evidence>
<sequence>MPKESSSLPKSLTYYQYNESPTSEHYEYFHVKNGRGSSSDKRSKSRGKRKDCCCCRCCC</sequence>
<proteinExistence type="predicted"/>
<feature type="region of interest" description="Disordered" evidence="1">
    <location>
        <begin position="32"/>
        <end position="51"/>
    </location>
</feature>